<reference evidence="8 10" key="2">
    <citation type="submission" date="2017-02" db="EMBL/GenBank/DDBJ databases">
        <authorList>
            <person name="Peterson S.W."/>
        </authorList>
    </citation>
    <scope>NUCLEOTIDE SEQUENCE [LARGE SCALE GENOMIC DNA]</scope>
    <source>
        <strain evidence="8 10">ATCC 700135</strain>
    </source>
</reference>
<protein>
    <recommendedName>
        <fullName evidence="6">Na(+)/H(+) antiporter NhaA</fullName>
    </recommendedName>
    <alternativeName>
        <fullName evidence="6">Sodium/proton antiporter NhaA</fullName>
    </alternativeName>
</protein>
<evidence type="ECO:0000313" key="9">
    <source>
        <dbReference type="Proteomes" id="UP000030125"/>
    </source>
</evidence>
<feature type="transmembrane region" description="Helical" evidence="6">
    <location>
        <begin position="420"/>
        <end position="441"/>
    </location>
</feature>
<keyword evidence="4 6" id="KW-1133">Transmembrane helix</keyword>
<proteinExistence type="inferred from homology"/>
<comment type="subcellular location">
    <subcellularLocation>
        <location evidence="1">Cell inner membrane</location>
        <topology evidence="1">Multi-pass membrane protein</topology>
    </subcellularLocation>
    <subcellularLocation>
        <location evidence="6">Cell membrane</location>
        <topology evidence="6">Multi-pass membrane protein</topology>
    </subcellularLocation>
</comment>
<feature type="transmembrane region" description="Helical" evidence="6">
    <location>
        <begin position="160"/>
        <end position="183"/>
    </location>
</feature>
<evidence type="ECO:0000256" key="5">
    <source>
        <dbReference type="ARBA" id="ARBA00023136"/>
    </source>
</evidence>
<keyword evidence="5 6" id="KW-0472">Membrane</keyword>
<organism evidence="7 9">
    <name type="scientific">Porphyromonas cangingivalis</name>
    <dbReference type="NCBI Taxonomy" id="36874"/>
    <lineage>
        <taxon>Bacteria</taxon>
        <taxon>Pseudomonadati</taxon>
        <taxon>Bacteroidota</taxon>
        <taxon>Bacteroidia</taxon>
        <taxon>Bacteroidales</taxon>
        <taxon>Porphyromonadaceae</taxon>
        <taxon>Porphyromonas</taxon>
    </lineage>
</organism>
<dbReference type="Pfam" id="PF06965">
    <property type="entry name" value="Na_H_antiport_1"/>
    <property type="match status" value="1"/>
</dbReference>
<dbReference type="GO" id="GO:0005886">
    <property type="term" value="C:plasma membrane"/>
    <property type="evidence" value="ECO:0007669"/>
    <property type="project" value="UniProtKB-SubCell"/>
</dbReference>
<dbReference type="AlphaFoldDB" id="A0A099WU16"/>
<keyword evidence="6" id="KW-0050">Antiport</keyword>
<dbReference type="NCBIfam" id="TIGR00773">
    <property type="entry name" value="NhaA"/>
    <property type="match status" value="1"/>
</dbReference>
<feature type="transmembrane region" description="Helical" evidence="6">
    <location>
        <begin position="105"/>
        <end position="125"/>
    </location>
</feature>
<feature type="transmembrane region" description="Helical" evidence="6">
    <location>
        <begin position="342"/>
        <end position="366"/>
    </location>
</feature>
<dbReference type="EMBL" id="JQJD01000065">
    <property type="protein sequence ID" value="KGN78124.1"/>
    <property type="molecule type" value="Genomic_DNA"/>
</dbReference>
<feature type="transmembrane region" description="Helical" evidence="6">
    <location>
        <begin position="382"/>
        <end position="400"/>
    </location>
</feature>
<evidence type="ECO:0000256" key="6">
    <source>
        <dbReference type="HAMAP-Rule" id="MF_01844"/>
    </source>
</evidence>
<dbReference type="GO" id="GO:0015385">
    <property type="term" value="F:sodium:proton antiporter activity"/>
    <property type="evidence" value="ECO:0007669"/>
    <property type="project" value="UniProtKB-UniRule"/>
</dbReference>
<dbReference type="OrthoDB" id="9808135at2"/>
<sequence length="454" mass="49493">MVQTKTLHRLGSVVKGVNPSVLLFVAAIIAIILANSPLKDMYFTILDSPVNVKIGEYSLFSHHGQTMSLQHFVNDALMAIFFFVIGLEIKKEIMIGELSSARKALLPIIAALGGIVMPVLFFFLVAHEAPAVRGAAIPMATDIAFALAVLSLLGRRVPVALKIFLTALAVVDDIGGILVIAIFYTSHIAWTPLLLGFLLLGICYLLGRKGLDKSYIYYLIGFGVWTLFLSSGVHTTISGVLLALTIPARATVRLPELMSSMKEMVSKFEPTYEGGVGSDFISHEKLITLRKMEKRVERTISPVQFMEHDLHPLVNYLILPLFAFVNSGVTFGGITLSELASVPFAIFLGLFFGKTLGIFGFTYAFLRMGVVRLPSGMTRRNLFGVSIFGGIGFTVSLFIANLSYGPLGEVGTALLNQAKIGVFAGTFVSGVVGYFVLAKILKKEERIRMTHLKY</sequence>
<feature type="transmembrane region" description="Helical" evidence="6">
    <location>
        <begin position="189"/>
        <end position="207"/>
    </location>
</feature>
<feature type="transmembrane region" description="Helical" evidence="6">
    <location>
        <begin position="67"/>
        <end position="85"/>
    </location>
</feature>
<dbReference type="RefSeq" id="WP_036845956.1">
    <property type="nucleotide sequence ID" value="NZ_FUWL01000005.1"/>
</dbReference>
<accession>A0A099WU16</accession>
<evidence type="ECO:0000256" key="1">
    <source>
        <dbReference type="ARBA" id="ARBA00004429"/>
    </source>
</evidence>
<feature type="transmembrane region" description="Helical" evidence="6">
    <location>
        <begin position="214"/>
        <end position="230"/>
    </location>
</feature>
<dbReference type="Proteomes" id="UP000189956">
    <property type="component" value="Unassembled WGS sequence"/>
</dbReference>
<dbReference type="HAMAP" id="MF_01844">
    <property type="entry name" value="NhaA"/>
    <property type="match status" value="1"/>
</dbReference>
<evidence type="ECO:0000313" key="7">
    <source>
        <dbReference type="EMBL" id="KGN78124.1"/>
    </source>
</evidence>
<evidence type="ECO:0000256" key="3">
    <source>
        <dbReference type="ARBA" id="ARBA00022692"/>
    </source>
</evidence>
<keyword evidence="6" id="KW-0406">Ion transport</keyword>
<keyword evidence="2 6" id="KW-1003">Cell membrane</keyword>
<dbReference type="InterPro" id="IPR004670">
    <property type="entry name" value="NhaA"/>
</dbReference>
<comment type="function">
    <text evidence="6">Na(+)/H(+) antiporter that extrudes sodium in exchange for external protons.</text>
</comment>
<dbReference type="Gene3D" id="1.20.1530.10">
    <property type="entry name" value="Na+/H+ antiporter like domain"/>
    <property type="match status" value="1"/>
</dbReference>
<feature type="transmembrane region" description="Helical" evidence="6">
    <location>
        <begin position="131"/>
        <end position="153"/>
    </location>
</feature>
<name>A0A099WU16_PORCN</name>
<gene>
    <name evidence="6" type="primary">nhaA</name>
    <name evidence="7" type="ORF">HQ35_10585</name>
    <name evidence="8" type="ORF">SAMN02745205_00828</name>
</gene>
<evidence type="ECO:0000313" key="10">
    <source>
        <dbReference type="Proteomes" id="UP000189956"/>
    </source>
</evidence>
<feature type="transmembrane region" description="Helical" evidence="6">
    <location>
        <begin position="236"/>
        <end position="252"/>
    </location>
</feature>
<feature type="transmembrane region" description="Helical" evidence="6">
    <location>
        <begin position="21"/>
        <end position="38"/>
    </location>
</feature>
<keyword evidence="9" id="KW-1185">Reference proteome</keyword>
<dbReference type="EMBL" id="FUWL01000005">
    <property type="protein sequence ID" value="SJZ44520.1"/>
    <property type="molecule type" value="Genomic_DNA"/>
</dbReference>
<dbReference type="GO" id="GO:0006885">
    <property type="term" value="P:regulation of pH"/>
    <property type="evidence" value="ECO:0007669"/>
    <property type="project" value="UniProtKB-UniRule"/>
</dbReference>
<feature type="transmembrane region" description="Helical" evidence="6">
    <location>
        <begin position="313"/>
        <end position="336"/>
    </location>
</feature>
<reference evidence="7 9" key="1">
    <citation type="submission" date="2014-08" db="EMBL/GenBank/DDBJ databases">
        <title>Porphyromonas cangingivalis strain:COT-109_OH1386 Genome sequencing.</title>
        <authorList>
            <person name="Wallis C."/>
            <person name="Deusch O."/>
            <person name="O'Flynn C."/>
            <person name="Davis I."/>
            <person name="Jospin G."/>
            <person name="Darling A.E."/>
            <person name="Coil D.A."/>
            <person name="Alexiev A."/>
            <person name="Horsfall A."/>
            <person name="Kirkwood N."/>
            <person name="Harris S."/>
            <person name="Eisen J.A."/>
        </authorList>
    </citation>
    <scope>NUCLEOTIDE SEQUENCE [LARGE SCALE GENOMIC DNA]</scope>
    <source>
        <strain evidence="9">COT-109 OH1386</strain>
        <strain evidence="7">COT-109_OH1386</strain>
    </source>
</reference>
<evidence type="ECO:0000256" key="4">
    <source>
        <dbReference type="ARBA" id="ARBA00022989"/>
    </source>
</evidence>
<comment type="similarity">
    <text evidence="6">Belongs to the NhaA Na(+)/H(+) (TC 2.A.33) antiporter family.</text>
</comment>
<keyword evidence="6" id="KW-0915">Sodium</keyword>
<dbReference type="Proteomes" id="UP000030125">
    <property type="component" value="Unassembled WGS sequence"/>
</dbReference>
<keyword evidence="6" id="KW-0739">Sodium transport</keyword>
<evidence type="ECO:0000313" key="8">
    <source>
        <dbReference type="EMBL" id="SJZ44520.1"/>
    </source>
</evidence>
<dbReference type="eggNOG" id="COG3004">
    <property type="taxonomic scope" value="Bacteria"/>
</dbReference>
<dbReference type="PANTHER" id="PTHR30341">
    <property type="entry name" value="SODIUM ION/PROTON ANTIPORTER NHAA-RELATED"/>
    <property type="match status" value="1"/>
</dbReference>
<dbReference type="STRING" id="36874.HQ34_04190"/>
<keyword evidence="6" id="KW-0813">Transport</keyword>
<comment type="catalytic activity">
    <reaction evidence="6">
        <text>Na(+)(in) + 2 H(+)(out) = Na(+)(out) + 2 H(+)(in)</text>
        <dbReference type="Rhea" id="RHEA:29251"/>
        <dbReference type="ChEBI" id="CHEBI:15378"/>
        <dbReference type="ChEBI" id="CHEBI:29101"/>
    </reaction>
</comment>
<dbReference type="InterPro" id="IPR023171">
    <property type="entry name" value="Na/H_antiporter_dom_sf"/>
</dbReference>
<evidence type="ECO:0000256" key="2">
    <source>
        <dbReference type="ARBA" id="ARBA00022475"/>
    </source>
</evidence>
<dbReference type="PANTHER" id="PTHR30341:SF0">
    <property type="entry name" value="NA(+)_H(+) ANTIPORTER NHAA"/>
    <property type="match status" value="1"/>
</dbReference>
<keyword evidence="3 6" id="KW-0812">Transmembrane</keyword>